<gene>
    <name evidence="1" type="ORF">L3X38_026223</name>
</gene>
<reference evidence="1 2" key="1">
    <citation type="journal article" date="2022" name="G3 (Bethesda)">
        <title>Whole-genome sequence and methylome profiling of the almond [Prunus dulcis (Mill.) D.A. Webb] cultivar 'Nonpareil'.</title>
        <authorList>
            <person name="D'Amico-Willman K.M."/>
            <person name="Ouma W.Z."/>
            <person name="Meulia T."/>
            <person name="Sideli G.M."/>
            <person name="Gradziel T.M."/>
            <person name="Fresnedo-Ramirez J."/>
        </authorList>
    </citation>
    <scope>NUCLEOTIDE SEQUENCE [LARGE SCALE GENOMIC DNA]</scope>
    <source>
        <strain evidence="1">Clone GOH B32 T37-40</strain>
    </source>
</reference>
<proteinExistence type="predicted"/>
<dbReference type="Proteomes" id="UP001054821">
    <property type="component" value="Chromosome 4"/>
</dbReference>
<evidence type="ECO:0000313" key="2">
    <source>
        <dbReference type="Proteomes" id="UP001054821"/>
    </source>
</evidence>
<dbReference type="EMBL" id="JAJFAZ020000004">
    <property type="protein sequence ID" value="KAI5336089.1"/>
    <property type="molecule type" value="Genomic_DNA"/>
</dbReference>
<protein>
    <submittedName>
        <fullName evidence="1">Uncharacterized protein</fullName>
    </submittedName>
</protein>
<sequence>MSPMARQNEEDIICEDGEPINLREFDVAVVLYFRGSDCIEGFLQWIVDVDKIFDSIAILEDKMVKIVSSHLEDDVASWEKETAKKKEESFEPNILVGKFAPTNWCFH</sequence>
<organism evidence="1 2">
    <name type="scientific">Prunus dulcis</name>
    <name type="common">Almond</name>
    <name type="synonym">Amygdalus dulcis</name>
    <dbReference type="NCBI Taxonomy" id="3755"/>
    <lineage>
        <taxon>Eukaryota</taxon>
        <taxon>Viridiplantae</taxon>
        <taxon>Streptophyta</taxon>
        <taxon>Embryophyta</taxon>
        <taxon>Tracheophyta</taxon>
        <taxon>Spermatophyta</taxon>
        <taxon>Magnoliopsida</taxon>
        <taxon>eudicotyledons</taxon>
        <taxon>Gunneridae</taxon>
        <taxon>Pentapetalae</taxon>
        <taxon>rosids</taxon>
        <taxon>fabids</taxon>
        <taxon>Rosales</taxon>
        <taxon>Rosaceae</taxon>
        <taxon>Amygdaloideae</taxon>
        <taxon>Amygdaleae</taxon>
        <taxon>Prunus</taxon>
    </lineage>
</organism>
<comment type="caution">
    <text evidence="1">The sequence shown here is derived from an EMBL/GenBank/DDBJ whole genome shotgun (WGS) entry which is preliminary data.</text>
</comment>
<keyword evidence="2" id="KW-1185">Reference proteome</keyword>
<accession>A0AAD4W3A2</accession>
<evidence type="ECO:0000313" key="1">
    <source>
        <dbReference type="EMBL" id="KAI5336089.1"/>
    </source>
</evidence>
<dbReference type="AlphaFoldDB" id="A0AAD4W3A2"/>
<name>A0AAD4W3A2_PRUDU</name>